<feature type="compositionally biased region" description="Low complexity" evidence="1">
    <location>
        <begin position="221"/>
        <end position="245"/>
    </location>
</feature>
<feature type="compositionally biased region" description="Low complexity" evidence="1">
    <location>
        <begin position="145"/>
        <end position="156"/>
    </location>
</feature>
<sequence length="814" mass="87164">MPHRDDQNQDYGGLRVRLAQDHQQFDQSIQGKMPTQLSATAVSPFCKSFAFLCHVRCLQRGDPTDAGNDNYNPNNYFERTGNNPGPKPQNQQREGFAGRGELNRCSHVPASNEVHVLCICNNGVDLTAEVDYALEGIVDIAATGDSSSNNNNNNDNEPTQDDVAKGNGAAGVSDDPAEGAPIYAIRHRHSTTVKTDISSPTLTPDYSSSPSPSPTDVTIFDTSSPTSTADSSPSLSASPSLSLSPSPSPTGVSDINTPSPTASVDSYPSPSPTETTDVDTSSPTPTIGVDPVPSTLTSLHLPDPTPPASAEASEAVAQEPKNQNAEKQGSGNDEASGLTNSTKGGGSDADDEEKSGEDDDDSGIKNANSDKKTPQQVLKKQKKQKSTLKSKQKQKQKQDAKAKDGPSQQAKQKKRDIRVDSDIVGAPDPIDAAVAATSDQTPPQQWIDECSASPPSNYDQYKRPPLGGLVNLSPETYCSAFISICPKACQVLLHNSSAIQNGNGGESHDARSWSALCSWDGPLEQEVLFHLKCHCGSTALLPHGNDSLSTCVATRMIEVTVAAAVEAQRQQQPPNQHQQKQGHGQGQGQQTALDADGTTPQSSSSLSFAASMSGSLSANGLVDQDDDDSNGGQQQHIGPEAAATATCLRFVAICDAACHAIIDTSSSSPSSMSSNDSNDNDGDGRSQPESSKKKRRRRQLLSNPDSYPSSSHRHRRRSVDPQSHQQKHHHHHHRHHRRHLNHHDKRKLWTFPDFNIDSSLNHLQDNQKLEKEVVKVTCDPHQLQARQCLCQAAAVGGQEGLVIDLTKTIFAVVV</sequence>
<feature type="region of interest" description="Disordered" evidence="1">
    <location>
        <begin position="63"/>
        <end position="94"/>
    </location>
</feature>
<feature type="compositionally biased region" description="Polar residues" evidence="1">
    <location>
        <begin position="251"/>
        <end position="266"/>
    </location>
</feature>
<comment type="caution">
    <text evidence="2">The sequence shown here is derived from an EMBL/GenBank/DDBJ whole genome shotgun (WGS) entry which is preliminary data.</text>
</comment>
<feature type="compositionally biased region" description="Low complexity" evidence="1">
    <location>
        <begin position="198"/>
        <end position="210"/>
    </location>
</feature>
<name>A0A9P6QBH6_9FUNG</name>
<feature type="region of interest" description="Disordered" evidence="1">
    <location>
        <begin position="567"/>
        <end position="637"/>
    </location>
</feature>
<feature type="compositionally biased region" description="Low complexity" evidence="1">
    <location>
        <begin position="272"/>
        <end position="286"/>
    </location>
</feature>
<dbReference type="Proteomes" id="UP000807716">
    <property type="component" value="Unassembled WGS sequence"/>
</dbReference>
<evidence type="ECO:0000256" key="1">
    <source>
        <dbReference type="SAM" id="MobiDB-lite"/>
    </source>
</evidence>
<proteinExistence type="predicted"/>
<dbReference type="AlphaFoldDB" id="A0A9P6QBH6"/>
<feature type="compositionally biased region" description="Low complexity" evidence="1">
    <location>
        <begin position="567"/>
        <end position="582"/>
    </location>
</feature>
<dbReference type="EMBL" id="JAAAJB010000160">
    <property type="protein sequence ID" value="KAG0263502.1"/>
    <property type="molecule type" value="Genomic_DNA"/>
</dbReference>
<feature type="region of interest" description="Disordered" evidence="1">
    <location>
        <begin position="143"/>
        <end position="456"/>
    </location>
</feature>
<feature type="region of interest" description="Disordered" evidence="1">
    <location>
        <begin position="664"/>
        <end position="743"/>
    </location>
</feature>
<feature type="compositionally biased region" description="Low complexity" evidence="1">
    <location>
        <begin position="602"/>
        <end position="618"/>
    </location>
</feature>
<feature type="compositionally biased region" description="Basic residues" evidence="1">
    <location>
        <begin position="725"/>
        <end position="743"/>
    </location>
</feature>
<reference evidence="2" key="1">
    <citation type="journal article" date="2020" name="Fungal Divers.">
        <title>Resolving the Mortierellaceae phylogeny through synthesis of multi-gene phylogenetics and phylogenomics.</title>
        <authorList>
            <person name="Vandepol N."/>
            <person name="Liber J."/>
            <person name="Desiro A."/>
            <person name="Na H."/>
            <person name="Kennedy M."/>
            <person name="Barry K."/>
            <person name="Grigoriev I.V."/>
            <person name="Miller A.N."/>
            <person name="O'Donnell K."/>
            <person name="Stajich J.E."/>
            <person name="Bonito G."/>
        </authorList>
    </citation>
    <scope>NUCLEOTIDE SEQUENCE</scope>
    <source>
        <strain evidence="2">BC1065</strain>
    </source>
</reference>
<feature type="compositionally biased region" description="Polar residues" evidence="1">
    <location>
        <begin position="67"/>
        <end position="93"/>
    </location>
</feature>
<evidence type="ECO:0000313" key="3">
    <source>
        <dbReference type="Proteomes" id="UP000807716"/>
    </source>
</evidence>
<dbReference type="OrthoDB" id="2446753at2759"/>
<feature type="compositionally biased region" description="Low complexity" evidence="1">
    <location>
        <begin position="664"/>
        <end position="677"/>
    </location>
</feature>
<gene>
    <name evidence="2" type="ORF">DFQ27_001754</name>
</gene>
<feature type="compositionally biased region" description="Acidic residues" evidence="1">
    <location>
        <begin position="348"/>
        <end position="361"/>
    </location>
</feature>
<evidence type="ECO:0000313" key="2">
    <source>
        <dbReference type="EMBL" id="KAG0263502.1"/>
    </source>
</evidence>
<organism evidence="2 3">
    <name type="scientific">Actinomortierella ambigua</name>
    <dbReference type="NCBI Taxonomy" id="1343610"/>
    <lineage>
        <taxon>Eukaryota</taxon>
        <taxon>Fungi</taxon>
        <taxon>Fungi incertae sedis</taxon>
        <taxon>Mucoromycota</taxon>
        <taxon>Mortierellomycotina</taxon>
        <taxon>Mortierellomycetes</taxon>
        <taxon>Mortierellales</taxon>
        <taxon>Mortierellaceae</taxon>
        <taxon>Actinomortierella</taxon>
    </lineage>
</organism>
<feature type="compositionally biased region" description="Polar residues" evidence="1">
    <location>
        <begin position="321"/>
        <end position="342"/>
    </location>
</feature>
<accession>A0A9P6QBH6</accession>
<protein>
    <submittedName>
        <fullName evidence="2">Uncharacterized protein</fullName>
    </submittedName>
</protein>
<feature type="compositionally biased region" description="Basic residues" evidence="1">
    <location>
        <begin position="379"/>
        <end position="395"/>
    </location>
</feature>
<feature type="compositionally biased region" description="Low complexity" evidence="1">
    <location>
        <begin position="308"/>
        <end position="320"/>
    </location>
</feature>
<keyword evidence="3" id="KW-1185">Reference proteome</keyword>